<dbReference type="InterPro" id="IPR005650">
    <property type="entry name" value="BlaI_family"/>
</dbReference>
<comment type="similarity">
    <text evidence="1">Belongs to the BlaI transcriptional regulatory family.</text>
</comment>
<evidence type="ECO:0000256" key="2">
    <source>
        <dbReference type="ARBA" id="ARBA00023015"/>
    </source>
</evidence>
<reference evidence="6" key="1">
    <citation type="journal article" date="2019" name="Int. J. Syst. Evol. Microbiol.">
        <title>The Global Catalogue of Microorganisms (GCM) 10K type strain sequencing project: providing services to taxonomists for standard genome sequencing and annotation.</title>
        <authorList>
            <consortium name="The Broad Institute Genomics Platform"/>
            <consortium name="The Broad Institute Genome Sequencing Center for Infectious Disease"/>
            <person name="Wu L."/>
            <person name="Ma J."/>
        </authorList>
    </citation>
    <scope>NUCLEOTIDE SEQUENCE [LARGE SCALE GENOMIC DNA]</scope>
    <source>
        <strain evidence="6">KCTC 42730</strain>
    </source>
</reference>
<dbReference type="SUPFAM" id="SSF46785">
    <property type="entry name" value="Winged helix' DNA-binding domain"/>
    <property type="match status" value="1"/>
</dbReference>
<dbReference type="PIRSF" id="PIRSF019455">
    <property type="entry name" value="CopR_AtkY"/>
    <property type="match status" value="1"/>
</dbReference>
<dbReference type="RefSeq" id="WP_377127923.1">
    <property type="nucleotide sequence ID" value="NZ_JBHRSD010000040.1"/>
</dbReference>
<evidence type="ECO:0000313" key="6">
    <source>
        <dbReference type="Proteomes" id="UP001595453"/>
    </source>
</evidence>
<dbReference type="InterPro" id="IPR036388">
    <property type="entry name" value="WH-like_DNA-bd_sf"/>
</dbReference>
<protein>
    <submittedName>
        <fullName evidence="5">BlaI/MecI/CopY family transcriptional regulator</fullName>
    </submittedName>
</protein>
<evidence type="ECO:0000256" key="1">
    <source>
        <dbReference type="ARBA" id="ARBA00011046"/>
    </source>
</evidence>
<dbReference type="EMBL" id="JBHRSD010000040">
    <property type="protein sequence ID" value="MFC3034508.1"/>
    <property type="molecule type" value="Genomic_DNA"/>
</dbReference>
<gene>
    <name evidence="5" type="ORF">ACFOEE_18550</name>
</gene>
<dbReference type="Gene3D" id="1.10.10.10">
    <property type="entry name" value="Winged helix-like DNA-binding domain superfamily/Winged helix DNA-binding domain"/>
    <property type="match status" value="1"/>
</dbReference>
<keyword evidence="3" id="KW-0238">DNA-binding</keyword>
<proteinExistence type="inferred from homology"/>
<accession>A0ABV7CPT2</accession>
<evidence type="ECO:0000256" key="4">
    <source>
        <dbReference type="ARBA" id="ARBA00023163"/>
    </source>
</evidence>
<keyword evidence="6" id="KW-1185">Reference proteome</keyword>
<organism evidence="5 6">
    <name type="scientific">Pseudoalteromonas fenneropenaei</name>
    <dbReference type="NCBI Taxonomy" id="1737459"/>
    <lineage>
        <taxon>Bacteria</taxon>
        <taxon>Pseudomonadati</taxon>
        <taxon>Pseudomonadota</taxon>
        <taxon>Gammaproteobacteria</taxon>
        <taxon>Alteromonadales</taxon>
        <taxon>Pseudoalteromonadaceae</taxon>
        <taxon>Pseudoalteromonas</taxon>
    </lineage>
</organism>
<dbReference type="InterPro" id="IPR036390">
    <property type="entry name" value="WH_DNA-bd_sf"/>
</dbReference>
<name>A0ABV7CPT2_9GAMM</name>
<sequence length="125" mass="14620">MIELSKAEFAVMEALWQGHPAKANDIIGRLSDHSDWHEKTIKTLLGRLVKKQAIDFTKEGREYIYRPLISREEYTLKASRSFLSHFFNGRLTPLISGFAKSQQLSQQDIDELKQVIQDWENQKER</sequence>
<keyword evidence="4" id="KW-0804">Transcription</keyword>
<dbReference type="Proteomes" id="UP001595453">
    <property type="component" value="Unassembled WGS sequence"/>
</dbReference>
<dbReference type="Pfam" id="PF03965">
    <property type="entry name" value="Penicillinase_R"/>
    <property type="match status" value="1"/>
</dbReference>
<comment type="caution">
    <text evidence="5">The sequence shown here is derived from an EMBL/GenBank/DDBJ whole genome shotgun (WGS) entry which is preliminary data.</text>
</comment>
<evidence type="ECO:0000313" key="5">
    <source>
        <dbReference type="EMBL" id="MFC3034508.1"/>
    </source>
</evidence>
<keyword evidence="2" id="KW-0805">Transcription regulation</keyword>
<evidence type="ECO:0000256" key="3">
    <source>
        <dbReference type="ARBA" id="ARBA00023125"/>
    </source>
</evidence>
<dbReference type="Gene3D" id="1.10.4040.10">
    <property type="entry name" value="Penicillinase repressor domain"/>
    <property type="match status" value="1"/>
</dbReference>